<gene>
    <name evidence="2" type="ORF">GALL_327080</name>
</gene>
<name>A0A1J5R6V9_9ZZZZ</name>
<feature type="transmembrane region" description="Helical" evidence="1">
    <location>
        <begin position="6"/>
        <end position="23"/>
    </location>
</feature>
<dbReference type="AlphaFoldDB" id="A0A1J5R6V9"/>
<sequence>MIGFVISTIAFSLAAYALNRYLAAQAIEHTRSHKMLVLAVATCVSIAAGWVTDKVDGDADVPHKSVAEVVQSGDPLQMAKLLAGVGN</sequence>
<keyword evidence="1" id="KW-1133">Transmembrane helix</keyword>
<evidence type="ECO:0000256" key="1">
    <source>
        <dbReference type="SAM" id="Phobius"/>
    </source>
</evidence>
<feature type="transmembrane region" description="Helical" evidence="1">
    <location>
        <begin position="35"/>
        <end position="52"/>
    </location>
</feature>
<accession>A0A1J5R6V9</accession>
<evidence type="ECO:0000313" key="2">
    <source>
        <dbReference type="EMBL" id="OIQ85451.1"/>
    </source>
</evidence>
<comment type="caution">
    <text evidence="2">The sequence shown here is derived from an EMBL/GenBank/DDBJ whole genome shotgun (WGS) entry which is preliminary data.</text>
</comment>
<protein>
    <submittedName>
        <fullName evidence="2">Uncharacterized protein</fullName>
    </submittedName>
</protein>
<dbReference type="EMBL" id="MLJW01000543">
    <property type="protein sequence ID" value="OIQ85451.1"/>
    <property type="molecule type" value="Genomic_DNA"/>
</dbReference>
<proteinExistence type="predicted"/>
<keyword evidence="1" id="KW-0812">Transmembrane</keyword>
<organism evidence="2">
    <name type="scientific">mine drainage metagenome</name>
    <dbReference type="NCBI Taxonomy" id="410659"/>
    <lineage>
        <taxon>unclassified sequences</taxon>
        <taxon>metagenomes</taxon>
        <taxon>ecological metagenomes</taxon>
    </lineage>
</organism>
<keyword evidence="1" id="KW-0472">Membrane</keyword>
<reference evidence="2" key="1">
    <citation type="submission" date="2016-10" db="EMBL/GenBank/DDBJ databases">
        <title>Sequence of Gallionella enrichment culture.</title>
        <authorList>
            <person name="Poehlein A."/>
            <person name="Muehling M."/>
            <person name="Daniel R."/>
        </authorList>
    </citation>
    <scope>NUCLEOTIDE SEQUENCE</scope>
</reference>